<comment type="caution">
    <text evidence="2">The sequence shown here is derived from an EMBL/GenBank/DDBJ whole genome shotgun (WGS) entry which is preliminary data.</text>
</comment>
<evidence type="ECO:0000259" key="1">
    <source>
        <dbReference type="Pfam" id="PF00576"/>
    </source>
</evidence>
<name>A0ABS5KP79_9ACTN</name>
<dbReference type="InterPro" id="IPR023416">
    <property type="entry name" value="Transthyretin/HIU_hydrolase_d"/>
</dbReference>
<dbReference type="EMBL" id="JAAFYZ010000036">
    <property type="protein sequence ID" value="MBS2547841.1"/>
    <property type="molecule type" value="Genomic_DNA"/>
</dbReference>
<dbReference type="SUPFAM" id="SSF49472">
    <property type="entry name" value="Transthyretin (synonym: prealbumin)"/>
    <property type="match status" value="1"/>
</dbReference>
<evidence type="ECO:0000313" key="2">
    <source>
        <dbReference type="EMBL" id="MBS2547841.1"/>
    </source>
</evidence>
<dbReference type="Gene3D" id="2.60.40.180">
    <property type="entry name" value="Transthyretin/hydroxyisourate hydrolase domain"/>
    <property type="match status" value="1"/>
</dbReference>
<proteinExistence type="predicted"/>
<sequence>MCTPAADLGVRLRRRIENCPDESYEGRTDSNGFLRFVVEPASWSRLYQIEADLAAYYVIAGVIPSLTAASVELSVMGSSEPLHLSLLISPSSFIVYTANLVPRPD</sequence>
<organism evidence="2 3">
    <name type="scientific">Catenulispora pinistramenti</name>
    <dbReference type="NCBI Taxonomy" id="2705254"/>
    <lineage>
        <taxon>Bacteria</taxon>
        <taxon>Bacillati</taxon>
        <taxon>Actinomycetota</taxon>
        <taxon>Actinomycetes</taxon>
        <taxon>Catenulisporales</taxon>
        <taxon>Catenulisporaceae</taxon>
        <taxon>Catenulispora</taxon>
    </lineage>
</organism>
<evidence type="ECO:0000313" key="3">
    <source>
        <dbReference type="Proteomes" id="UP000730482"/>
    </source>
</evidence>
<feature type="domain" description="Transthyretin/hydroxyisourate hydrolase" evidence="1">
    <location>
        <begin position="3"/>
        <end position="96"/>
    </location>
</feature>
<dbReference type="Pfam" id="PF00576">
    <property type="entry name" value="Transthyretin"/>
    <property type="match status" value="1"/>
</dbReference>
<dbReference type="InterPro" id="IPR036817">
    <property type="entry name" value="Transthyretin/HIU_hydrolase_sf"/>
</dbReference>
<gene>
    <name evidence="2" type="ORF">KGQ19_13295</name>
</gene>
<dbReference type="Proteomes" id="UP000730482">
    <property type="component" value="Unassembled WGS sequence"/>
</dbReference>
<accession>A0ABS5KP79</accession>
<keyword evidence="3" id="KW-1185">Reference proteome</keyword>
<protein>
    <recommendedName>
        <fullName evidence="1">Transthyretin/hydroxyisourate hydrolase domain-containing protein</fullName>
    </recommendedName>
</protein>
<reference evidence="2 3" key="1">
    <citation type="submission" date="2020-02" db="EMBL/GenBank/DDBJ databases">
        <title>Acidophilic actinobacteria isolated from forest soil.</title>
        <authorList>
            <person name="Golinska P."/>
        </authorList>
    </citation>
    <scope>NUCLEOTIDE SEQUENCE [LARGE SCALE GENOMIC DNA]</scope>
    <source>
        <strain evidence="2 3">NL8</strain>
    </source>
</reference>